<dbReference type="EMBL" id="CM024795">
    <property type="protein sequence ID" value="KAG8001368.1"/>
    <property type="molecule type" value="Genomic_DNA"/>
</dbReference>
<comment type="caution">
    <text evidence="1">The sequence shown here is derived from an EMBL/GenBank/DDBJ whole genome shotgun (WGS) entry which is preliminary data.</text>
</comment>
<reference evidence="1" key="1">
    <citation type="submission" date="2020-04" db="EMBL/GenBank/DDBJ databases">
        <title>A chromosome-scale assembly and high-density genetic map of the yellow drum (Nibea albiflora) genome.</title>
        <authorList>
            <person name="Xu D."/>
            <person name="Zhang W."/>
            <person name="Chen R."/>
            <person name="Tan P."/>
            <person name="Wang L."/>
            <person name="Song H."/>
            <person name="Tian L."/>
            <person name="Zhu Q."/>
            <person name="Wang B."/>
        </authorList>
    </citation>
    <scope>NUCLEOTIDE SEQUENCE</scope>
    <source>
        <strain evidence="1">ZJHYS-2018</strain>
    </source>
</reference>
<proteinExistence type="predicted"/>
<name>A0ACB7EHK9_NIBAL</name>
<keyword evidence="2" id="KW-1185">Reference proteome</keyword>
<keyword evidence="1" id="KW-0808">Transferase</keyword>
<sequence>MSSSTSLSDYSNENNNYTPGTPYEVQKHDVLYSSTTCYQVIDFSGEGSFGKVARCVNLATGTKVAVKIHKEKGDVSKVIRKERKMLKAIRTLDADKNNIVNFIEGFRFNNLSCLAFEMLDRSLWDLMKERRWIPLSLNEIRPIIQQLMVAFDALKSRGILHTDLKPDNVMLVNHQDQPFKIKLIDFGLARQVSKVCIGTMMQPSSFRAPEVTLGFPLTEAVDMWGVGCIMGFLYFGTELFPRDCSYNLIRTIVHLLGQPHDDLLSAGLYSWSYFSLNDDPYNPGFTLRSPEEFTEVTGIKTQLNLTFFDFVENLEAAVWTHTTQMSDIEFDDRNAFLSLLMSTLDLDPQRRLTPKDSLNNPFLSMSHLKNKMDKSSYLDEALRCMAFLPLNHLESKPKSDEKNDKSDPQAIKADSMASLHFDEACPEKRTPTPFFSREDFQVNHEELQVADVISEEKFPNELQVEKNKNNLLQEELERICISYQLLIVRYEDDVLRNREQTDALRRDLDNEILQKKQLQSQFDEATAALQEERQNLEREVEQKKLLRTAYEELQEKHKVDQAKNNTLQQEVDSLQHEIHNLRAEKEALHQKMAEEMTILQQNERKKPSVWKRVRHFLGLRKPKRWKRRREE</sequence>
<protein>
    <submittedName>
        <fullName evidence="1">Homeodomain-interacting protein kinase 2</fullName>
    </submittedName>
</protein>
<evidence type="ECO:0000313" key="1">
    <source>
        <dbReference type="EMBL" id="KAG8001368.1"/>
    </source>
</evidence>
<accession>A0ACB7EHK9</accession>
<gene>
    <name evidence="1" type="primary">HIPK2.12</name>
    <name evidence="1" type="ORF">GBF38_007000</name>
</gene>
<keyword evidence="1" id="KW-0371">Homeobox</keyword>
<keyword evidence="1" id="KW-0238">DNA-binding</keyword>
<organism evidence="1 2">
    <name type="scientific">Nibea albiflora</name>
    <name type="common">Yellow drum</name>
    <name type="synonym">Corvina albiflora</name>
    <dbReference type="NCBI Taxonomy" id="240163"/>
    <lineage>
        <taxon>Eukaryota</taxon>
        <taxon>Metazoa</taxon>
        <taxon>Chordata</taxon>
        <taxon>Craniata</taxon>
        <taxon>Vertebrata</taxon>
        <taxon>Euteleostomi</taxon>
        <taxon>Actinopterygii</taxon>
        <taxon>Neopterygii</taxon>
        <taxon>Teleostei</taxon>
        <taxon>Neoteleostei</taxon>
        <taxon>Acanthomorphata</taxon>
        <taxon>Eupercaria</taxon>
        <taxon>Sciaenidae</taxon>
        <taxon>Nibea</taxon>
    </lineage>
</organism>
<keyword evidence="1" id="KW-0418">Kinase</keyword>
<dbReference type="Proteomes" id="UP000805704">
    <property type="component" value="Chromosome 7"/>
</dbReference>
<evidence type="ECO:0000313" key="2">
    <source>
        <dbReference type="Proteomes" id="UP000805704"/>
    </source>
</evidence>